<accession>X1I6R5</accession>
<evidence type="ECO:0000313" key="1">
    <source>
        <dbReference type="EMBL" id="GAH53268.1"/>
    </source>
</evidence>
<protein>
    <submittedName>
        <fullName evidence="1">Uncharacterized protein</fullName>
    </submittedName>
</protein>
<feature type="non-terminal residue" evidence="1">
    <location>
        <position position="1"/>
    </location>
</feature>
<dbReference type="AlphaFoldDB" id="X1I6R5"/>
<sequence>PDKTVEKTLCVAVGSGENGSILVYGVNQIKKGKEQEALTSTTQGNLFMASKMEGLKYKAEILMDFTEAYKILGMAPPPEV</sequence>
<organism evidence="1">
    <name type="scientific">marine sediment metagenome</name>
    <dbReference type="NCBI Taxonomy" id="412755"/>
    <lineage>
        <taxon>unclassified sequences</taxon>
        <taxon>metagenomes</taxon>
        <taxon>ecological metagenomes</taxon>
    </lineage>
</organism>
<reference evidence="1" key="1">
    <citation type="journal article" date="2014" name="Front. Microbiol.">
        <title>High frequency of phylogenetically diverse reductive dehalogenase-homologous genes in deep subseafloor sedimentary metagenomes.</title>
        <authorList>
            <person name="Kawai M."/>
            <person name="Futagami T."/>
            <person name="Toyoda A."/>
            <person name="Takaki Y."/>
            <person name="Nishi S."/>
            <person name="Hori S."/>
            <person name="Arai W."/>
            <person name="Tsubouchi T."/>
            <person name="Morono Y."/>
            <person name="Uchiyama I."/>
            <person name="Ito T."/>
            <person name="Fujiyama A."/>
            <person name="Inagaki F."/>
            <person name="Takami H."/>
        </authorList>
    </citation>
    <scope>NUCLEOTIDE SEQUENCE</scope>
    <source>
        <strain evidence="1">Expedition CK06-06</strain>
    </source>
</reference>
<comment type="caution">
    <text evidence="1">The sequence shown here is derived from an EMBL/GenBank/DDBJ whole genome shotgun (WGS) entry which is preliminary data.</text>
</comment>
<dbReference type="EMBL" id="BARU01015578">
    <property type="protein sequence ID" value="GAH53268.1"/>
    <property type="molecule type" value="Genomic_DNA"/>
</dbReference>
<proteinExistence type="predicted"/>
<gene>
    <name evidence="1" type="ORF">S03H2_26675</name>
</gene>
<name>X1I6R5_9ZZZZ</name>